<proteinExistence type="predicted"/>
<gene>
    <name evidence="4" type="ORF">C453_19045</name>
</gene>
<keyword evidence="5" id="KW-1185">Reference proteome</keyword>
<evidence type="ECO:0000313" key="5">
    <source>
        <dbReference type="Proteomes" id="UP000011612"/>
    </source>
</evidence>
<dbReference type="InterPro" id="IPR028081">
    <property type="entry name" value="Leu-bd"/>
</dbReference>
<dbReference type="PATRIC" id="fig|1230453.4.peg.3792"/>
<dbReference type="AlphaFoldDB" id="M0HDA9"/>
<evidence type="ECO:0000313" key="4">
    <source>
        <dbReference type="EMBL" id="ELZ81064.1"/>
    </source>
</evidence>
<evidence type="ECO:0000256" key="2">
    <source>
        <dbReference type="SAM" id="MobiDB-lite"/>
    </source>
</evidence>
<dbReference type="Pfam" id="PF13458">
    <property type="entry name" value="Peripla_BP_6"/>
    <property type="match status" value="1"/>
</dbReference>
<dbReference type="PANTHER" id="PTHR30483:SF37">
    <property type="entry name" value="ABC TRANSPORTER SUBSTRATE-BINDING PROTEIN"/>
    <property type="match status" value="1"/>
</dbReference>
<dbReference type="Gene3D" id="3.40.50.2300">
    <property type="match status" value="2"/>
</dbReference>
<dbReference type="OrthoDB" id="200499at2157"/>
<evidence type="ECO:0000259" key="3">
    <source>
        <dbReference type="Pfam" id="PF13458"/>
    </source>
</evidence>
<organism evidence="4 5">
    <name type="scientific">Haloferax elongans ATCC BAA-1513</name>
    <dbReference type="NCBI Taxonomy" id="1230453"/>
    <lineage>
        <taxon>Archaea</taxon>
        <taxon>Methanobacteriati</taxon>
        <taxon>Methanobacteriota</taxon>
        <taxon>Stenosarchaea group</taxon>
        <taxon>Halobacteria</taxon>
        <taxon>Halobacteriales</taxon>
        <taxon>Haloferacaceae</taxon>
        <taxon>Haloferax</taxon>
    </lineage>
</organism>
<feature type="domain" description="Leucine-binding protein" evidence="3">
    <location>
        <begin position="39"/>
        <end position="385"/>
    </location>
</feature>
<feature type="region of interest" description="Disordered" evidence="2">
    <location>
        <begin position="406"/>
        <end position="426"/>
    </location>
</feature>
<evidence type="ECO:0000256" key="1">
    <source>
        <dbReference type="ARBA" id="ARBA00022729"/>
    </source>
</evidence>
<dbReference type="SUPFAM" id="SSF53822">
    <property type="entry name" value="Periplasmic binding protein-like I"/>
    <property type="match status" value="1"/>
</dbReference>
<comment type="caution">
    <text evidence="4">The sequence shown here is derived from an EMBL/GenBank/DDBJ whole genome shotgun (WGS) entry which is preliminary data.</text>
</comment>
<dbReference type="PROSITE" id="PS51257">
    <property type="entry name" value="PROKAR_LIPOPROTEIN"/>
    <property type="match status" value="1"/>
</dbReference>
<protein>
    <submittedName>
        <fullName evidence="4">Branched-chain/neutral amino acids amide ABC transporter periplasmic substrate-binding protein</fullName>
    </submittedName>
</protein>
<dbReference type="PANTHER" id="PTHR30483">
    <property type="entry name" value="LEUCINE-SPECIFIC-BINDING PROTEIN"/>
    <property type="match status" value="1"/>
</dbReference>
<dbReference type="STRING" id="1230453.C453_19045"/>
<dbReference type="Proteomes" id="UP000011612">
    <property type="component" value="Unassembled WGS sequence"/>
</dbReference>
<sequence length="426" mass="45197">MLKAIGGTALAASLAGCTALLGDDESSQSEGAVDVPDEPVQAGLQTFTEGAAAVLGLQTQYGAELAVQRINDAGGVAGREIQLDVVHEADAHVENYKQFVDEGKDVTFGPTSSGGHAALAPEVENQGVVNVGTDGTVTTLYEETVPDPTYSFRFQNHDVMECVAAARAAVDRLGADNIDTVAGINPNYAFGKDEFSVFKSAIQKLTGAEVVYEGYPDLLAEDMSTHITEVNDKQPDVTFSSNWGGDVTTLLNQAAANNMFENTQLVGSVLYSAVNDLSKDVVEQANAVSGSRNFYWGEPTPSRWEPGKQVLQDARDQWDIVPSAHFMSGYGAVAAWATAVEKTVNLVGGWPSQEQIATALEGHGFYTPAGYHVMGQGHQGLSNAYYGDMVWDDDLGAPALENISMHSPPELAPPPGTTASEWISSW</sequence>
<name>M0HDA9_HALEO</name>
<accession>M0HDA9</accession>
<dbReference type="EMBL" id="AOLK01000024">
    <property type="protein sequence ID" value="ELZ81064.1"/>
    <property type="molecule type" value="Genomic_DNA"/>
</dbReference>
<reference evidence="4 5" key="1">
    <citation type="journal article" date="2014" name="PLoS Genet.">
        <title>Phylogenetically driven sequencing of extremely halophilic archaea reveals strategies for static and dynamic osmo-response.</title>
        <authorList>
            <person name="Becker E.A."/>
            <person name="Seitzer P.M."/>
            <person name="Tritt A."/>
            <person name="Larsen D."/>
            <person name="Krusor M."/>
            <person name="Yao A.I."/>
            <person name="Wu D."/>
            <person name="Madern D."/>
            <person name="Eisen J.A."/>
            <person name="Darling A.E."/>
            <person name="Facciotti M.T."/>
        </authorList>
    </citation>
    <scope>NUCLEOTIDE SEQUENCE [LARGE SCALE GENOMIC DNA]</scope>
    <source>
        <strain evidence="4 5">ATCC BAA-1513</strain>
    </source>
</reference>
<dbReference type="InterPro" id="IPR051010">
    <property type="entry name" value="BCAA_transport"/>
</dbReference>
<keyword evidence="1" id="KW-0732">Signal</keyword>
<dbReference type="InterPro" id="IPR028082">
    <property type="entry name" value="Peripla_BP_I"/>
</dbReference>
<dbReference type="RefSeq" id="WP_008327132.1">
    <property type="nucleotide sequence ID" value="NZ_AOLK01000024.1"/>
</dbReference>
<feature type="compositionally biased region" description="Polar residues" evidence="2">
    <location>
        <begin position="417"/>
        <end position="426"/>
    </location>
</feature>